<gene>
    <name evidence="1" type="ORF">L3H44_05065</name>
</gene>
<proteinExistence type="predicted"/>
<protein>
    <submittedName>
        <fullName evidence="1">Uncharacterized protein</fullName>
    </submittedName>
</protein>
<dbReference type="RefSeq" id="WP_197416787.1">
    <property type="nucleotide sequence ID" value="NZ_JAKJKU010000002.1"/>
</dbReference>
<name>A0ABS9HIV8_9CORY</name>
<evidence type="ECO:0000313" key="2">
    <source>
        <dbReference type="Proteomes" id="UP001200604"/>
    </source>
</evidence>
<reference evidence="1 2" key="1">
    <citation type="submission" date="2022-01" db="EMBL/GenBank/DDBJ databases">
        <title>Identification and Characterization of Corynebacterium sp.</title>
        <authorList>
            <person name="Luo Q."/>
            <person name="Qu P."/>
            <person name="Chen Q."/>
        </authorList>
    </citation>
    <scope>NUCLEOTIDE SEQUENCE [LARGE SCALE GENOMIC DNA]</scope>
    <source>
        <strain evidence="1 2">MC-12</strain>
    </source>
</reference>
<organism evidence="1 2">
    <name type="scientific">Corynebacterium parakroppenstedtii</name>
    <dbReference type="NCBI Taxonomy" id="2828363"/>
    <lineage>
        <taxon>Bacteria</taxon>
        <taxon>Bacillati</taxon>
        <taxon>Actinomycetota</taxon>
        <taxon>Actinomycetes</taxon>
        <taxon>Mycobacteriales</taxon>
        <taxon>Corynebacteriaceae</taxon>
        <taxon>Corynebacterium</taxon>
    </lineage>
</organism>
<accession>A0ABS9HIV8</accession>
<evidence type="ECO:0000313" key="1">
    <source>
        <dbReference type="EMBL" id="MCF6773782.1"/>
    </source>
</evidence>
<dbReference type="EMBL" id="JAKJKU010000002">
    <property type="protein sequence ID" value="MCF6773782.1"/>
    <property type="molecule type" value="Genomic_DNA"/>
</dbReference>
<keyword evidence="2" id="KW-1185">Reference proteome</keyword>
<dbReference type="Proteomes" id="UP001200604">
    <property type="component" value="Unassembled WGS sequence"/>
</dbReference>
<sequence>MVVLTPTMGISTVQEEPIADATIYRSGGVGLAEVRHGISRDWDEPRLGWGP</sequence>
<comment type="caution">
    <text evidence="1">The sequence shown here is derived from an EMBL/GenBank/DDBJ whole genome shotgun (WGS) entry which is preliminary data.</text>
</comment>